<accession>A0A543PMN1</accession>
<dbReference type="InterPro" id="IPR036390">
    <property type="entry name" value="WH_DNA-bd_sf"/>
</dbReference>
<protein>
    <submittedName>
        <fullName evidence="3">DNA-binding MarR family transcriptional regulator</fullName>
    </submittedName>
</protein>
<dbReference type="PROSITE" id="PS50995">
    <property type="entry name" value="HTH_MARR_2"/>
    <property type="match status" value="1"/>
</dbReference>
<dbReference type="GO" id="GO:0006950">
    <property type="term" value="P:response to stress"/>
    <property type="evidence" value="ECO:0007669"/>
    <property type="project" value="TreeGrafter"/>
</dbReference>
<dbReference type="GO" id="GO:0003700">
    <property type="term" value="F:DNA-binding transcription factor activity"/>
    <property type="evidence" value="ECO:0007669"/>
    <property type="project" value="InterPro"/>
</dbReference>
<dbReference type="InterPro" id="IPR039422">
    <property type="entry name" value="MarR/SlyA-like"/>
</dbReference>
<reference evidence="3 4" key="1">
    <citation type="submission" date="2019-06" db="EMBL/GenBank/DDBJ databases">
        <title>Sequencing the genomes of 1000 actinobacteria strains.</title>
        <authorList>
            <person name="Klenk H.-P."/>
        </authorList>
    </citation>
    <scope>NUCLEOTIDE SEQUENCE [LARGE SCALE GENOMIC DNA]</scope>
    <source>
        <strain evidence="3 4">DSM 21776</strain>
    </source>
</reference>
<feature type="compositionally biased region" description="Polar residues" evidence="1">
    <location>
        <begin position="1"/>
        <end position="19"/>
    </location>
</feature>
<dbReference type="Proteomes" id="UP000320085">
    <property type="component" value="Unassembled WGS sequence"/>
</dbReference>
<dbReference type="SUPFAM" id="SSF46785">
    <property type="entry name" value="Winged helix' DNA-binding domain"/>
    <property type="match status" value="1"/>
</dbReference>
<dbReference type="Pfam" id="PF12802">
    <property type="entry name" value="MarR_2"/>
    <property type="match status" value="1"/>
</dbReference>
<dbReference type="AlphaFoldDB" id="A0A543PMN1"/>
<proteinExistence type="predicted"/>
<dbReference type="PANTHER" id="PTHR33164">
    <property type="entry name" value="TRANSCRIPTIONAL REGULATOR, MARR FAMILY"/>
    <property type="match status" value="1"/>
</dbReference>
<dbReference type="EMBL" id="VFQF01000003">
    <property type="protein sequence ID" value="TQN45317.1"/>
    <property type="molecule type" value="Genomic_DNA"/>
</dbReference>
<feature type="region of interest" description="Disordered" evidence="1">
    <location>
        <begin position="1"/>
        <end position="45"/>
    </location>
</feature>
<dbReference type="PANTHER" id="PTHR33164:SF103">
    <property type="entry name" value="REGULATORY PROTEIN MARR"/>
    <property type="match status" value="1"/>
</dbReference>
<evidence type="ECO:0000259" key="2">
    <source>
        <dbReference type="PROSITE" id="PS50995"/>
    </source>
</evidence>
<evidence type="ECO:0000313" key="4">
    <source>
        <dbReference type="Proteomes" id="UP000320085"/>
    </source>
</evidence>
<dbReference type="InterPro" id="IPR036388">
    <property type="entry name" value="WH-like_DNA-bd_sf"/>
</dbReference>
<keyword evidence="3" id="KW-0238">DNA-binding</keyword>
<organism evidence="3 4">
    <name type="scientific">Humibacillus xanthopallidus</name>
    <dbReference type="NCBI Taxonomy" id="412689"/>
    <lineage>
        <taxon>Bacteria</taxon>
        <taxon>Bacillati</taxon>
        <taxon>Actinomycetota</taxon>
        <taxon>Actinomycetes</taxon>
        <taxon>Micrococcales</taxon>
        <taxon>Intrasporangiaceae</taxon>
        <taxon>Humibacillus</taxon>
    </lineage>
</organism>
<dbReference type="SMART" id="SM00347">
    <property type="entry name" value="HTH_MARR"/>
    <property type="match status" value="1"/>
</dbReference>
<name>A0A543PMN1_9MICO</name>
<sequence>MSNLVTQKITKLVSDISSKQSDRQSPPDRGGPPSGADAQQRASAATGVPNWQLTGTLSALQELVEVAEAVPAVVARQAGLSTSELHSLRHLMRGPMGPVDLAKVLGVTSAASSGVVDRLCSHGHAVRRAHPDDGRRTEVVITDSGRAEVTARMRPMFVALAELDASLTDDERVVVERYLRGATAAMHDLVT</sequence>
<dbReference type="Gene3D" id="1.10.10.10">
    <property type="entry name" value="Winged helix-like DNA-binding domain superfamily/Winged helix DNA-binding domain"/>
    <property type="match status" value="1"/>
</dbReference>
<dbReference type="GO" id="GO:0003677">
    <property type="term" value="F:DNA binding"/>
    <property type="evidence" value="ECO:0007669"/>
    <property type="project" value="UniProtKB-KW"/>
</dbReference>
<evidence type="ECO:0000256" key="1">
    <source>
        <dbReference type="SAM" id="MobiDB-lite"/>
    </source>
</evidence>
<feature type="domain" description="HTH marR-type" evidence="2">
    <location>
        <begin position="50"/>
        <end position="184"/>
    </location>
</feature>
<dbReference type="InterPro" id="IPR000835">
    <property type="entry name" value="HTH_MarR-typ"/>
</dbReference>
<evidence type="ECO:0000313" key="3">
    <source>
        <dbReference type="EMBL" id="TQN45317.1"/>
    </source>
</evidence>
<gene>
    <name evidence="3" type="ORF">FHX52_4556</name>
</gene>
<comment type="caution">
    <text evidence="3">The sequence shown here is derived from an EMBL/GenBank/DDBJ whole genome shotgun (WGS) entry which is preliminary data.</text>
</comment>